<organism evidence="2 3">
    <name type="scientific">Pilimelia terevasa</name>
    <dbReference type="NCBI Taxonomy" id="53372"/>
    <lineage>
        <taxon>Bacteria</taxon>
        <taxon>Bacillati</taxon>
        <taxon>Actinomycetota</taxon>
        <taxon>Actinomycetes</taxon>
        <taxon>Micromonosporales</taxon>
        <taxon>Micromonosporaceae</taxon>
        <taxon>Pilimelia</taxon>
    </lineage>
</organism>
<dbReference type="RefSeq" id="WP_189115728.1">
    <property type="nucleotide sequence ID" value="NZ_BMQC01000020.1"/>
</dbReference>
<evidence type="ECO:0000256" key="1">
    <source>
        <dbReference type="SAM" id="SignalP"/>
    </source>
</evidence>
<dbReference type="Proteomes" id="UP000662200">
    <property type="component" value="Unassembled WGS sequence"/>
</dbReference>
<dbReference type="AlphaFoldDB" id="A0A8J3FLE7"/>
<evidence type="ECO:0000313" key="2">
    <source>
        <dbReference type="EMBL" id="GGK41637.1"/>
    </source>
</evidence>
<protein>
    <recommendedName>
        <fullName evidence="4">Secreted protein</fullName>
    </recommendedName>
</protein>
<evidence type="ECO:0008006" key="4">
    <source>
        <dbReference type="Google" id="ProtNLM"/>
    </source>
</evidence>
<name>A0A8J3FLE7_9ACTN</name>
<keyword evidence="3" id="KW-1185">Reference proteome</keyword>
<keyword evidence="1" id="KW-0732">Signal</keyword>
<dbReference type="Pfam" id="PF14273">
    <property type="entry name" value="DUF4360"/>
    <property type="match status" value="1"/>
</dbReference>
<reference evidence="2" key="1">
    <citation type="journal article" date="2014" name="Int. J. Syst. Evol. Microbiol.">
        <title>Complete genome sequence of Corynebacterium casei LMG S-19264T (=DSM 44701T), isolated from a smear-ripened cheese.</title>
        <authorList>
            <consortium name="US DOE Joint Genome Institute (JGI-PGF)"/>
            <person name="Walter F."/>
            <person name="Albersmeier A."/>
            <person name="Kalinowski J."/>
            <person name="Ruckert C."/>
        </authorList>
    </citation>
    <scope>NUCLEOTIDE SEQUENCE</scope>
    <source>
        <strain evidence="2">JCM 3091</strain>
    </source>
</reference>
<feature type="signal peptide" evidence="1">
    <location>
        <begin position="1"/>
        <end position="25"/>
    </location>
</feature>
<dbReference type="EMBL" id="BMQC01000020">
    <property type="protein sequence ID" value="GGK41637.1"/>
    <property type="molecule type" value="Genomic_DNA"/>
</dbReference>
<evidence type="ECO:0000313" key="3">
    <source>
        <dbReference type="Proteomes" id="UP000662200"/>
    </source>
</evidence>
<sequence length="200" mass="19835">MRSRTRGILGTALVGIGVGALGLHAAPATAGAAAPLLTYVGASGTGCPEGSVAATPTPDGAGATVIYSKFDVRSTGPVVVQHCALRFTVAAAPGTRATTLAVQHRGGAVVPAGGHAGVTTSYEWGGGDGGFQNSWTKEGAYSGPWQLDDTLPADGAARCGGTTELVLRVFAHVRGADGLVQPETADGRLTGALRAGAQRC</sequence>
<dbReference type="InterPro" id="IPR025649">
    <property type="entry name" value="DUF4360"/>
</dbReference>
<feature type="chain" id="PRO_5038734017" description="Secreted protein" evidence="1">
    <location>
        <begin position="26"/>
        <end position="200"/>
    </location>
</feature>
<comment type="caution">
    <text evidence="2">The sequence shown here is derived from an EMBL/GenBank/DDBJ whole genome shotgun (WGS) entry which is preliminary data.</text>
</comment>
<accession>A0A8J3FLE7</accession>
<gene>
    <name evidence="2" type="ORF">GCM10010124_38100</name>
</gene>
<reference evidence="2" key="2">
    <citation type="submission" date="2020-09" db="EMBL/GenBank/DDBJ databases">
        <authorList>
            <person name="Sun Q."/>
            <person name="Ohkuma M."/>
        </authorList>
    </citation>
    <scope>NUCLEOTIDE SEQUENCE</scope>
    <source>
        <strain evidence="2">JCM 3091</strain>
    </source>
</reference>
<proteinExistence type="predicted"/>